<reference evidence="1" key="1">
    <citation type="journal article" date="2022" name="bioRxiv">
        <title>Sequencing and chromosome-scale assembly of the giantPleurodeles waltlgenome.</title>
        <authorList>
            <person name="Brown T."/>
            <person name="Elewa A."/>
            <person name="Iarovenko S."/>
            <person name="Subramanian E."/>
            <person name="Araus A.J."/>
            <person name="Petzold A."/>
            <person name="Susuki M."/>
            <person name="Suzuki K.-i.T."/>
            <person name="Hayashi T."/>
            <person name="Toyoda A."/>
            <person name="Oliveira C."/>
            <person name="Osipova E."/>
            <person name="Leigh N.D."/>
            <person name="Simon A."/>
            <person name="Yun M.H."/>
        </authorList>
    </citation>
    <scope>NUCLEOTIDE SEQUENCE</scope>
    <source>
        <strain evidence="1">20211129_DDA</strain>
        <tissue evidence="1">Liver</tissue>
    </source>
</reference>
<dbReference type="EMBL" id="JANPWB010000009">
    <property type="protein sequence ID" value="KAJ1153210.1"/>
    <property type="molecule type" value="Genomic_DNA"/>
</dbReference>
<dbReference type="InterPro" id="IPR038831">
    <property type="entry name" value="SMIM26"/>
</dbReference>
<dbReference type="PANTHER" id="PTHR40386">
    <property type="entry name" value="SMALL INTEGRAL MEMBRANE PROTEIN 26"/>
    <property type="match status" value="1"/>
</dbReference>
<organism evidence="1 2">
    <name type="scientific">Pleurodeles waltl</name>
    <name type="common">Iberian ribbed newt</name>
    <dbReference type="NCBI Taxonomy" id="8319"/>
    <lineage>
        <taxon>Eukaryota</taxon>
        <taxon>Metazoa</taxon>
        <taxon>Chordata</taxon>
        <taxon>Craniata</taxon>
        <taxon>Vertebrata</taxon>
        <taxon>Euteleostomi</taxon>
        <taxon>Amphibia</taxon>
        <taxon>Batrachia</taxon>
        <taxon>Caudata</taxon>
        <taxon>Salamandroidea</taxon>
        <taxon>Salamandridae</taxon>
        <taxon>Pleurodelinae</taxon>
        <taxon>Pleurodeles</taxon>
    </lineage>
</organism>
<dbReference type="AlphaFoldDB" id="A0AAV7RMJ7"/>
<dbReference type="Proteomes" id="UP001066276">
    <property type="component" value="Chromosome 5"/>
</dbReference>
<sequence>MADRGSKSAGSLRTVGIIPLVHFYFQWRREAAAVSLVVDGRCLYVLGVSDFKSGGSEVMAKANEALLWKKRLSIVYAGGIWVVVSCISYKYIKDHWWTKKEIPVTDHEELHEFSEPKPPIKSEQLRPFFEQKVVYKENFIPYTTRIYNYVNSVFGNRPEK</sequence>
<evidence type="ECO:0000313" key="2">
    <source>
        <dbReference type="Proteomes" id="UP001066276"/>
    </source>
</evidence>
<comment type="caution">
    <text evidence="1">The sequence shown here is derived from an EMBL/GenBank/DDBJ whole genome shotgun (WGS) entry which is preliminary data.</text>
</comment>
<accession>A0AAV7RMJ7</accession>
<evidence type="ECO:0000313" key="1">
    <source>
        <dbReference type="EMBL" id="KAJ1153210.1"/>
    </source>
</evidence>
<proteinExistence type="predicted"/>
<keyword evidence="2" id="KW-1185">Reference proteome</keyword>
<name>A0AAV7RMJ7_PLEWA</name>
<protein>
    <submittedName>
        <fullName evidence="1">Uncharacterized protein</fullName>
    </submittedName>
</protein>
<gene>
    <name evidence="1" type="ORF">NDU88_005971</name>
</gene>
<dbReference type="PANTHER" id="PTHR40386:SF1">
    <property type="entry name" value="SMALL INTEGRAL MEMBRANE PROTEIN 26"/>
    <property type="match status" value="1"/>
</dbReference>